<feature type="transmembrane region" description="Helical" evidence="1">
    <location>
        <begin position="104"/>
        <end position="124"/>
    </location>
</feature>
<gene>
    <name evidence="3" type="ORF">C6569_09600</name>
</gene>
<organism evidence="3 4">
    <name type="scientific">Phreatobacter cathodiphilus</name>
    <dbReference type="NCBI Taxonomy" id="1868589"/>
    <lineage>
        <taxon>Bacteria</taxon>
        <taxon>Pseudomonadati</taxon>
        <taxon>Pseudomonadota</taxon>
        <taxon>Alphaproteobacteria</taxon>
        <taxon>Hyphomicrobiales</taxon>
        <taxon>Phreatobacteraceae</taxon>
        <taxon>Phreatobacter</taxon>
    </lineage>
</organism>
<protein>
    <recommendedName>
        <fullName evidence="2">DUF1468 domain-containing protein</fullName>
    </recommendedName>
</protein>
<feature type="transmembrane region" description="Helical" evidence="1">
    <location>
        <begin position="66"/>
        <end position="84"/>
    </location>
</feature>
<dbReference type="EMBL" id="CP027668">
    <property type="protein sequence ID" value="AVO45293.1"/>
    <property type="molecule type" value="Genomic_DNA"/>
</dbReference>
<evidence type="ECO:0000313" key="3">
    <source>
        <dbReference type="EMBL" id="AVO45293.1"/>
    </source>
</evidence>
<name>A0A2S0NBH3_9HYPH</name>
<evidence type="ECO:0000313" key="4">
    <source>
        <dbReference type="Proteomes" id="UP000237889"/>
    </source>
</evidence>
<dbReference type="OrthoDB" id="5186924at2"/>
<keyword evidence="1" id="KW-0472">Membrane</keyword>
<evidence type="ECO:0000256" key="1">
    <source>
        <dbReference type="SAM" id="Phobius"/>
    </source>
</evidence>
<keyword evidence="4" id="KW-1185">Reference proteome</keyword>
<accession>A0A2S0NBH3</accession>
<dbReference type="Pfam" id="PF07331">
    <property type="entry name" value="TctB"/>
    <property type="match status" value="1"/>
</dbReference>
<dbReference type="AlphaFoldDB" id="A0A2S0NBH3"/>
<dbReference type="InterPro" id="IPR009936">
    <property type="entry name" value="DUF1468"/>
</dbReference>
<dbReference type="KEGG" id="phr:C6569_09600"/>
<feature type="transmembrane region" description="Helical" evidence="1">
    <location>
        <begin position="136"/>
        <end position="169"/>
    </location>
</feature>
<keyword evidence="1" id="KW-1133">Transmembrane helix</keyword>
<reference evidence="3 4" key="1">
    <citation type="submission" date="2018-03" db="EMBL/GenBank/DDBJ databases">
        <title>Genome sequencing of Phreatobacter sp.</title>
        <authorList>
            <person name="Kim S.-J."/>
            <person name="Heo J."/>
            <person name="Kwon S.-W."/>
        </authorList>
    </citation>
    <scope>NUCLEOTIDE SEQUENCE [LARGE SCALE GENOMIC DNA]</scope>
    <source>
        <strain evidence="3 4">S-12</strain>
    </source>
</reference>
<sequence>MLPESFDATVVPAKQGRPTPGRCLPVSGLDDYEWPGPGSANVHPAFSAQSKTTNRREELHVLRIDLRDLIGGGLLFTLGAWFLFRSLQMHVGTSTAMGPGYYPMLAAGTLITLSVIIAASSLFRPGDVPEVSWRPLVSVCAAILSFAIVMDFLGLMPAIVSTVVIAALADRRSRVLPTLLLAAGLCVAAYVLFISLLGMPMQPIKWY</sequence>
<evidence type="ECO:0000259" key="2">
    <source>
        <dbReference type="Pfam" id="PF07331"/>
    </source>
</evidence>
<proteinExistence type="predicted"/>
<feature type="transmembrane region" description="Helical" evidence="1">
    <location>
        <begin position="175"/>
        <end position="197"/>
    </location>
</feature>
<feature type="domain" description="DUF1468" evidence="2">
    <location>
        <begin position="70"/>
        <end position="201"/>
    </location>
</feature>
<keyword evidence="1" id="KW-0812">Transmembrane</keyword>
<dbReference type="Proteomes" id="UP000237889">
    <property type="component" value="Chromosome"/>
</dbReference>